<dbReference type="EMBL" id="PCWM01000056">
    <property type="protein sequence ID" value="PIR03048.1"/>
    <property type="molecule type" value="Genomic_DNA"/>
</dbReference>
<evidence type="ECO:0000313" key="2">
    <source>
        <dbReference type="EMBL" id="PIR03048.1"/>
    </source>
</evidence>
<evidence type="ECO:0000259" key="1">
    <source>
        <dbReference type="Pfam" id="PF01592"/>
    </source>
</evidence>
<dbReference type="CDD" id="cd06664">
    <property type="entry name" value="IscU_like"/>
    <property type="match status" value="1"/>
</dbReference>
<dbReference type="GO" id="GO:0005506">
    <property type="term" value="F:iron ion binding"/>
    <property type="evidence" value="ECO:0007669"/>
    <property type="project" value="InterPro"/>
</dbReference>
<protein>
    <submittedName>
        <fullName evidence="2">SUF system NifU family Fe-S cluster assembly protein</fullName>
    </submittedName>
</protein>
<accession>A0A2H0N2D2</accession>
<dbReference type="InterPro" id="IPR002871">
    <property type="entry name" value="NIF_FeS_clus_asmbl_NifU_N"/>
</dbReference>
<comment type="caution">
    <text evidence="2">The sequence shown here is derived from an EMBL/GenBank/DDBJ whole genome shotgun (WGS) entry which is preliminary data.</text>
</comment>
<dbReference type="Gene3D" id="3.90.1010.10">
    <property type="match status" value="1"/>
</dbReference>
<feature type="domain" description="NIF system FeS cluster assembly NifU N-terminal" evidence="1">
    <location>
        <begin position="7"/>
        <end position="122"/>
    </location>
</feature>
<evidence type="ECO:0000313" key="3">
    <source>
        <dbReference type="Proteomes" id="UP000229782"/>
    </source>
</evidence>
<dbReference type="Proteomes" id="UP000229782">
    <property type="component" value="Unassembled WGS sequence"/>
</dbReference>
<gene>
    <name evidence="2" type="ORF">COV60_02415</name>
</gene>
<dbReference type="Pfam" id="PF01592">
    <property type="entry name" value="NifU_N"/>
    <property type="match status" value="1"/>
</dbReference>
<dbReference type="PANTHER" id="PTHR10093">
    <property type="entry name" value="IRON-SULFUR CLUSTER ASSEMBLY ENZYME NIFU HOMOLOG"/>
    <property type="match status" value="1"/>
</dbReference>
<name>A0A2H0N2D2_9BACT</name>
<sequence length="124" mass="14065">MSNEMLYKEVILDLYRNPLNRKELEVFDMEKTGHNPTCGDKITLRMKFEGEKLTNIGWTGEGCAISQAAISLITDEVKNKTKTEIKNITKEQMLSMLGIPISHTRLKCVLLGWQTVQSALESHP</sequence>
<dbReference type="GO" id="GO:0051536">
    <property type="term" value="F:iron-sulfur cluster binding"/>
    <property type="evidence" value="ECO:0007669"/>
    <property type="project" value="InterPro"/>
</dbReference>
<dbReference type="NCBIfam" id="TIGR01994">
    <property type="entry name" value="SUF_scaf_2"/>
    <property type="match status" value="1"/>
</dbReference>
<reference evidence="2 3" key="1">
    <citation type="submission" date="2017-09" db="EMBL/GenBank/DDBJ databases">
        <title>Depth-based differentiation of microbial function through sediment-hosted aquifers and enrichment of novel symbionts in the deep terrestrial subsurface.</title>
        <authorList>
            <person name="Probst A.J."/>
            <person name="Ladd B."/>
            <person name="Jarett J.K."/>
            <person name="Geller-Mcgrath D.E."/>
            <person name="Sieber C.M."/>
            <person name="Emerson J.B."/>
            <person name="Anantharaman K."/>
            <person name="Thomas B.C."/>
            <person name="Malmstrom R."/>
            <person name="Stieglmeier M."/>
            <person name="Klingl A."/>
            <person name="Woyke T."/>
            <person name="Ryan C.M."/>
            <person name="Banfield J.F."/>
        </authorList>
    </citation>
    <scope>NUCLEOTIDE SEQUENCE [LARGE SCALE GENOMIC DNA]</scope>
    <source>
        <strain evidence="2">CG11_big_fil_rev_8_21_14_0_20_43_7</strain>
    </source>
</reference>
<dbReference type="AlphaFoldDB" id="A0A2H0N2D2"/>
<proteinExistence type="predicted"/>
<organism evidence="2 3">
    <name type="scientific">Candidatus Magasanikbacteria bacterium CG11_big_fil_rev_8_21_14_0_20_43_7</name>
    <dbReference type="NCBI Taxonomy" id="1974654"/>
    <lineage>
        <taxon>Bacteria</taxon>
        <taxon>Candidatus Magasanikiibacteriota</taxon>
    </lineage>
</organism>
<dbReference type="SUPFAM" id="SSF82649">
    <property type="entry name" value="SufE/NifU"/>
    <property type="match status" value="1"/>
</dbReference>
<dbReference type="GO" id="GO:0016226">
    <property type="term" value="P:iron-sulfur cluster assembly"/>
    <property type="evidence" value="ECO:0007669"/>
    <property type="project" value="InterPro"/>
</dbReference>